<dbReference type="EMBL" id="DS178292">
    <property type="protein sequence ID" value="EFP84847.1"/>
    <property type="molecule type" value="Genomic_DNA"/>
</dbReference>
<evidence type="ECO:0000313" key="2">
    <source>
        <dbReference type="Proteomes" id="UP000008783"/>
    </source>
</evidence>
<reference key="1">
    <citation type="submission" date="2007-01" db="EMBL/GenBank/DDBJ databases">
        <title>The Genome Sequence of Puccinia graminis f. sp. tritici Strain CRL 75-36-700-3.</title>
        <authorList>
            <consortium name="The Broad Institute Genome Sequencing Platform"/>
            <person name="Birren B."/>
            <person name="Lander E."/>
            <person name="Galagan J."/>
            <person name="Nusbaum C."/>
            <person name="Devon K."/>
            <person name="Cuomo C."/>
            <person name="Jaffe D."/>
            <person name="Butler J."/>
            <person name="Alvarez P."/>
            <person name="Gnerre S."/>
            <person name="Grabherr M."/>
            <person name="Mauceli E."/>
            <person name="Brockman W."/>
            <person name="Young S."/>
            <person name="LaButti K."/>
            <person name="Sykes S."/>
            <person name="DeCaprio D."/>
            <person name="Crawford M."/>
            <person name="Koehrsen M."/>
            <person name="Engels R."/>
            <person name="Montgomery P."/>
            <person name="Pearson M."/>
            <person name="Howarth C."/>
            <person name="Larson L."/>
            <person name="White J."/>
            <person name="Zeng Q."/>
            <person name="Kodira C."/>
            <person name="Yandava C."/>
            <person name="Alvarado L."/>
            <person name="O'Leary S."/>
            <person name="Szabo L."/>
            <person name="Dean R."/>
            <person name="Schein J."/>
        </authorList>
    </citation>
    <scope>NUCLEOTIDE SEQUENCE</scope>
    <source>
        <strain>CRL 75-36-700-3</strain>
    </source>
</reference>
<protein>
    <submittedName>
        <fullName evidence="1">Uncharacterized protein</fullName>
    </submittedName>
</protein>
<dbReference type="RefSeq" id="XP_003329266.1">
    <property type="nucleotide sequence ID" value="XM_003329218.1"/>
</dbReference>
<reference evidence="2" key="2">
    <citation type="journal article" date="2011" name="Proc. Natl. Acad. Sci. U.S.A.">
        <title>Obligate biotrophy features unraveled by the genomic analysis of rust fungi.</title>
        <authorList>
            <person name="Duplessis S."/>
            <person name="Cuomo C.A."/>
            <person name="Lin Y.-C."/>
            <person name="Aerts A."/>
            <person name="Tisserant E."/>
            <person name="Veneault-Fourrey C."/>
            <person name="Joly D.L."/>
            <person name="Hacquard S."/>
            <person name="Amselem J."/>
            <person name="Cantarel B.L."/>
            <person name="Chiu R."/>
            <person name="Coutinho P.M."/>
            <person name="Feau N."/>
            <person name="Field M."/>
            <person name="Frey P."/>
            <person name="Gelhaye E."/>
            <person name="Goldberg J."/>
            <person name="Grabherr M.G."/>
            <person name="Kodira C.D."/>
            <person name="Kohler A."/>
            <person name="Kuees U."/>
            <person name="Lindquist E.A."/>
            <person name="Lucas S.M."/>
            <person name="Mago R."/>
            <person name="Mauceli E."/>
            <person name="Morin E."/>
            <person name="Murat C."/>
            <person name="Pangilinan J.L."/>
            <person name="Park R."/>
            <person name="Pearson M."/>
            <person name="Quesneville H."/>
            <person name="Rouhier N."/>
            <person name="Sakthikumar S."/>
            <person name="Salamov A.A."/>
            <person name="Schmutz J."/>
            <person name="Selles B."/>
            <person name="Shapiro H."/>
            <person name="Tanguay P."/>
            <person name="Tuskan G.A."/>
            <person name="Henrissat B."/>
            <person name="Van de Peer Y."/>
            <person name="Rouze P."/>
            <person name="Ellis J.G."/>
            <person name="Dodds P.N."/>
            <person name="Schein J.E."/>
            <person name="Zhong S."/>
            <person name="Hamelin R.C."/>
            <person name="Grigoriev I.V."/>
            <person name="Szabo L.J."/>
            <person name="Martin F."/>
        </authorList>
    </citation>
    <scope>NUCLEOTIDE SEQUENCE [LARGE SCALE GENOMIC DNA]</scope>
    <source>
        <strain evidence="2">CRL 75-36-700-3 / race SCCL</strain>
    </source>
</reference>
<dbReference type="Proteomes" id="UP000008783">
    <property type="component" value="Unassembled WGS sequence"/>
</dbReference>
<dbReference type="GeneID" id="10526821"/>
<evidence type="ECO:0000313" key="1">
    <source>
        <dbReference type="EMBL" id="EFP84847.1"/>
    </source>
</evidence>
<dbReference type="KEGG" id="pgr:PGTG_10318"/>
<name>E3KKM2_PUCGT</name>
<dbReference type="HOGENOM" id="CLU_3107462_0_0_1"/>
<sequence length="51" mass="5920">MTHKHLSLKVYVDVQSDAQSAQKCLKYSRLQTSPKIRWARDLSHARNHQGT</sequence>
<keyword evidence="2" id="KW-1185">Reference proteome</keyword>
<dbReference type="AlphaFoldDB" id="E3KKM2"/>
<proteinExistence type="predicted"/>
<accession>E3KKM2</accession>
<gene>
    <name evidence="1" type="ORF">PGTG_10318</name>
</gene>
<organism evidence="1 2">
    <name type="scientific">Puccinia graminis f. sp. tritici (strain CRL 75-36-700-3 / race SCCL)</name>
    <name type="common">Black stem rust fungus</name>
    <dbReference type="NCBI Taxonomy" id="418459"/>
    <lineage>
        <taxon>Eukaryota</taxon>
        <taxon>Fungi</taxon>
        <taxon>Dikarya</taxon>
        <taxon>Basidiomycota</taxon>
        <taxon>Pucciniomycotina</taxon>
        <taxon>Pucciniomycetes</taxon>
        <taxon>Pucciniales</taxon>
        <taxon>Pucciniaceae</taxon>
        <taxon>Puccinia</taxon>
    </lineage>
</organism>
<dbReference type="InParanoid" id="E3KKM2"/>
<dbReference type="VEuPathDB" id="FungiDB:PGTG_10318"/>